<keyword evidence="2" id="KW-0812">Transmembrane</keyword>
<keyword evidence="2" id="KW-1133">Transmembrane helix</keyword>
<keyword evidence="5" id="KW-1185">Reference proteome</keyword>
<dbReference type="OrthoDB" id="4065319at2759"/>
<evidence type="ECO:0000256" key="3">
    <source>
        <dbReference type="SAM" id="SignalP"/>
    </source>
</evidence>
<keyword evidence="3" id="KW-0732">Signal</keyword>
<dbReference type="AlphaFoldDB" id="A0A2C5YBC3"/>
<dbReference type="GO" id="GO:0000324">
    <property type="term" value="C:fungal-type vacuole"/>
    <property type="evidence" value="ECO:0007669"/>
    <property type="project" value="TreeGrafter"/>
</dbReference>
<feature type="transmembrane region" description="Helical" evidence="2">
    <location>
        <begin position="173"/>
        <end position="195"/>
    </location>
</feature>
<feature type="compositionally biased region" description="Low complexity" evidence="1">
    <location>
        <begin position="44"/>
        <end position="115"/>
    </location>
</feature>
<feature type="compositionally biased region" description="Polar residues" evidence="1">
    <location>
        <begin position="303"/>
        <end position="328"/>
    </location>
</feature>
<keyword evidence="2" id="KW-0472">Membrane</keyword>
<feature type="signal peptide" evidence="3">
    <location>
        <begin position="1"/>
        <end position="25"/>
    </location>
</feature>
<evidence type="ECO:0000256" key="1">
    <source>
        <dbReference type="SAM" id="MobiDB-lite"/>
    </source>
</evidence>
<protein>
    <submittedName>
        <fullName evidence="4">Uncharacterized protein</fullName>
    </submittedName>
</protein>
<dbReference type="EMBL" id="NJET01000023">
    <property type="protein sequence ID" value="PHH65006.1"/>
    <property type="molecule type" value="Genomic_DNA"/>
</dbReference>
<dbReference type="PANTHER" id="PTHR36089">
    <property type="entry name" value="CHITIN SYNTHASE 3 COMPLEX PROTEIN CSI2-RELATED"/>
    <property type="match status" value="1"/>
</dbReference>
<feature type="chain" id="PRO_5012406193" evidence="3">
    <location>
        <begin position="26"/>
        <end position="403"/>
    </location>
</feature>
<proteinExistence type="predicted"/>
<feature type="region of interest" description="Disordered" evidence="1">
    <location>
        <begin position="252"/>
        <end position="403"/>
    </location>
</feature>
<sequence>MKPAKCLPSSWALVLTVAMALSVAAQDRTGNRQTPDQSLSSDRAPTSASESPSATAPSSQTDSSTQSTSDQTTSEATSLSSSESTTLSTSESTTLSTSESTTSSTSDSTSSTSASQEEETSTSRTTPTASATRSTGFPSLTRGGGIPEYPPPTVPPTQDAPFMHRSRMPEGTVFIAVGAVLGAFGLGILIWRSLVSFLLHRSVKRAALAQHESIDKSFPAPPAPFYKYTDQGSDVSFGPSAAVVAGRGVRRTNRGPIPSATPSHSNLFFSPTAAPNNPSGSRGSTYLPSGFYTPGNGAPPLPANQTNSINLSNLRPDSRGRYTNTSRHTIAGTPPDSPQCNARRDLSGMSTSSLNLSSPLAGQRAPSAYLEDLLADDPSSFPPPQMPRPYSMAGYTNTPQSRF</sequence>
<feature type="compositionally biased region" description="Low complexity" evidence="1">
    <location>
        <begin position="122"/>
        <end position="135"/>
    </location>
</feature>
<name>A0A2C5YBC3_9HYPO</name>
<gene>
    <name evidence="4" type="ORF">CDD81_3643</name>
</gene>
<feature type="compositionally biased region" description="Polar residues" evidence="1">
    <location>
        <begin position="394"/>
        <end position="403"/>
    </location>
</feature>
<reference evidence="4 5" key="1">
    <citation type="submission" date="2017-06" db="EMBL/GenBank/DDBJ databases">
        <title>Ant-infecting Ophiocordyceps genomes reveal a high diversity of potential behavioral manipulation genes and a possible major role for enterotoxins.</title>
        <authorList>
            <person name="De Bekker C."/>
            <person name="Evans H.C."/>
            <person name="Brachmann A."/>
            <person name="Hughes D.P."/>
        </authorList>
    </citation>
    <scope>NUCLEOTIDE SEQUENCE [LARGE SCALE GENOMIC DNA]</scope>
    <source>
        <strain evidence="4 5">Map64</strain>
    </source>
</reference>
<comment type="caution">
    <text evidence="4">The sequence shown here is derived from an EMBL/GenBank/DDBJ whole genome shotgun (WGS) entry which is preliminary data.</text>
</comment>
<feature type="compositionally biased region" description="Polar residues" evidence="1">
    <location>
        <begin position="260"/>
        <end position="287"/>
    </location>
</feature>
<evidence type="ECO:0000256" key="2">
    <source>
        <dbReference type="SAM" id="Phobius"/>
    </source>
</evidence>
<feature type="region of interest" description="Disordered" evidence="1">
    <location>
        <begin position="26"/>
        <end position="158"/>
    </location>
</feature>
<feature type="compositionally biased region" description="Polar residues" evidence="1">
    <location>
        <begin position="31"/>
        <end position="43"/>
    </location>
</feature>
<feature type="compositionally biased region" description="Low complexity" evidence="1">
    <location>
        <begin position="347"/>
        <end position="360"/>
    </location>
</feature>
<dbReference type="PANTHER" id="PTHR36089:SF1">
    <property type="entry name" value="CHITIN SYNTHASE 3 COMPLEX PROTEIN CSI2-RELATED"/>
    <property type="match status" value="1"/>
</dbReference>
<evidence type="ECO:0000313" key="5">
    <source>
        <dbReference type="Proteomes" id="UP000226192"/>
    </source>
</evidence>
<dbReference type="Proteomes" id="UP000226192">
    <property type="component" value="Unassembled WGS sequence"/>
</dbReference>
<accession>A0A2C5YBC3</accession>
<dbReference type="InterPro" id="IPR051009">
    <property type="entry name" value="PRM"/>
</dbReference>
<organism evidence="4 5">
    <name type="scientific">Ophiocordyceps australis</name>
    <dbReference type="NCBI Taxonomy" id="1399860"/>
    <lineage>
        <taxon>Eukaryota</taxon>
        <taxon>Fungi</taxon>
        <taxon>Dikarya</taxon>
        <taxon>Ascomycota</taxon>
        <taxon>Pezizomycotina</taxon>
        <taxon>Sordariomycetes</taxon>
        <taxon>Hypocreomycetidae</taxon>
        <taxon>Hypocreales</taxon>
        <taxon>Ophiocordycipitaceae</taxon>
        <taxon>Ophiocordyceps</taxon>
    </lineage>
</organism>
<evidence type="ECO:0000313" key="4">
    <source>
        <dbReference type="EMBL" id="PHH65006.1"/>
    </source>
</evidence>